<feature type="region of interest" description="Disordered" evidence="1">
    <location>
        <begin position="81"/>
        <end position="100"/>
    </location>
</feature>
<accession>A0A438KHR2</accession>
<feature type="compositionally biased region" description="Basic and acidic residues" evidence="1">
    <location>
        <begin position="249"/>
        <end position="268"/>
    </location>
</feature>
<evidence type="ECO:0000313" key="3">
    <source>
        <dbReference type="EMBL" id="RVX20741.1"/>
    </source>
</evidence>
<feature type="domain" description="PGG" evidence="2">
    <location>
        <begin position="583"/>
        <end position="646"/>
    </location>
</feature>
<dbReference type="AlphaFoldDB" id="A0A438KHR2"/>
<feature type="compositionally biased region" description="Basic and acidic residues" evidence="1">
    <location>
        <begin position="390"/>
        <end position="410"/>
    </location>
</feature>
<dbReference type="InterPro" id="IPR002110">
    <property type="entry name" value="Ankyrin_rpt"/>
</dbReference>
<protein>
    <recommendedName>
        <fullName evidence="2">PGG domain-containing protein</fullName>
    </recommendedName>
</protein>
<comment type="caution">
    <text evidence="3">The sequence shown here is derived from an EMBL/GenBank/DDBJ whole genome shotgun (WGS) entry which is preliminary data.</text>
</comment>
<evidence type="ECO:0000256" key="1">
    <source>
        <dbReference type="SAM" id="MobiDB-lite"/>
    </source>
</evidence>
<dbReference type="SMART" id="SM00248">
    <property type="entry name" value="ANK"/>
    <property type="match status" value="3"/>
</dbReference>
<feature type="compositionally biased region" description="Polar residues" evidence="1">
    <location>
        <begin position="336"/>
        <end position="348"/>
    </location>
</feature>
<dbReference type="PANTHER" id="PTHR24177:SF103">
    <property type="entry name" value="PGG DOMAIN-CONTAINING PROTEIN"/>
    <property type="match status" value="1"/>
</dbReference>
<name>A0A438KHR2_VITVI</name>
<feature type="region of interest" description="Disordered" evidence="1">
    <location>
        <begin position="325"/>
        <end position="358"/>
    </location>
</feature>
<dbReference type="Pfam" id="PF13962">
    <property type="entry name" value="PGG"/>
    <property type="match status" value="1"/>
</dbReference>
<dbReference type="Gene3D" id="1.25.40.20">
    <property type="entry name" value="Ankyrin repeat-containing domain"/>
    <property type="match status" value="2"/>
</dbReference>
<organism evidence="3 4">
    <name type="scientific">Vitis vinifera</name>
    <name type="common">Grape</name>
    <dbReference type="NCBI Taxonomy" id="29760"/>
    <lineage>
        <taxon>Eukaryota</taxon>
        <taxon>Viridiplantae</taxon>
        <taxon>Streptophyta</taxon>
        <taxon>Embryophyta</taxon>
        <taxon>Tracheophyta</taxon>
        <taxon>Spermatophyta</taxon>
        <taxon>Magnoliopsida</taxon>
        <taxon>eudicotyledons</taxon>
        <taxon>Gunneridae</taxon>
        <taxon>Pentapetalae</taxon>
        <taxon>rosids</taxon>
        <taxon>Vitales</taxon>
        <taxon>Vitaceae</taxon>
        <taxon>Viteae</taxon>
        <taxon>Vitis</taxon>
    </lineage>
</organism>
<proteinExistence type="predicted"/>
<evidence type="ECO:0000313" key="4">
    <source>
        <dbReference type="Proteomes" id="UP000288805"/>
    </source>
</evidence>
<reference evidence="3 4" key="1">
    <citation type="journal article" date="2018" name="PLoS Genet.">
        <title>Population sequencing reveals clonal diversity and ancestral inbreeding in the grapevine cultivar Chardonnay.</title>
        <authorList>
            <person name="Roach M.J."/>
            <person name="Johnson D.L."/>
            <person name="Bohlmann J."/>
            <person name="van Vuuren H.J."/>
            <person name="Jones S.J."/>
            <person name="Pretorius I.S."/>
            <person name="Schmidt S.A."/>
            <person name="Borneman A.R."/>
        </authorList>
    </citation>
    <scope>NUCLEOTIDE SEQUENCE [LARGE SCALE GENOMIC DNA]</scope>
    <source>
        <strain evidence="4">cv. Chardonnay</strain>
        <tissue evidence="3">Leaf</tissue>
    </source>
</reference>
<evidence type="ECO:0000259" key="2">
    <source>
        <dbReference type="Pfam" id="PF13962"/>
    </source>
</evidence>
<feature type="region of interest" description="Disordered" evidence="1">
    <location>
        <begin position="376"/>
        <end position="438"/>
    </location>
</feature>
<dbReference type="InterPro" id="IPR036770">
    <property type="entry name" value="Ankyrin_rpt-contain_sf"/>
</dbReference>
<dbReference type="Proteomes" id="UP000288805">
    <property type="component" value="Unassembled WGS sequence"/>
</dbReference>
<feature type="compositionally biased region" description="Low complexity" evidence="1">
    <location>
        <begin position="376"/>
        <end position="386"/>
    </location>
</feature>
<dbReference type="Pfam" id="PF00023">
    <property type="entry name" value="Ank"/>
    <property type="match status" value="1"/>
</dbReference>
<gene>
    <name evidence="3" type="ORF">CK203_002539</name>
</gene>
<feature type="region of interest" description="Disordered" evidence="1">
    <location>
        <begin position="233"/>
        <end position="276"/>
    </location>
</feature>
<dbReference type="InterPro" id="IPR026961">
    <property type="entry name" value="PGG_dom"/>
</dbReference>
<dbReference type="PANTHER" id="PTHR24177">
    <property type="entry name" value="CASKIN"/>
    <property type="match status" value="1"/>
</dbReference>
<dbReference type="EMBL" id="QGNW01000006">
    <property type="protein sequence ID" value="RVX20741.1"/>
    <property type="molecule type" value="Genomic_DNA"/>
</dbReference>
<dbReference type="SUPFAM" id="SSF48403">
    <property type="entry name" value="Ankyrin repeat"/>
    <property type="match status" value="1"/>
</dbReference>
<feature type="compositionally biased region" description="Basic and acidic residues" evidence="1">
    <location>
        <begin position="325"/>
        <end position="335"/>
    </location>
</feature>
<sequence>MATLMLQIAEQDQEVEQIKKDLFKLAMQGKWNNVVKIYEKKPQAHRAKITRSGDTALHIAVSDRKEFIVEELVKCITDEEAKEESTSLPEGKGKQAEKSEHPLEIANERGNTPLHLAASIGNVRMCLCIAGGHRELVVFATVKKRHLSSWPLFMVRKKHSFVSMAYVNLENIIATVEGAMAKLFFIVPSLENTSPVLQFKISWLLLLHFARLYVEQLKEESFPHYDIQQTVEDKREPEKYPKNYTTSTWKKDSTASEKSDLENPEKGQGDAPRIKVSLGGVKIKEESCEGRKEPKKHTKNHTRLTFFGVLMVLWNLIKIPGFEKHTEANKPDSENPGKNQLDASQNQGSKQIKKIHSKKEKHLWSIQIMNKLLDSSSSEYDSSAGSQPLKTKEPDETDAFKEIEANDTKRMKTSSSTENEKRQQKKKNDEKAKETDEMAKKETPILIAAKNGIVEMVVRILELFPVAIHDMNSEKKNIVLLQWKIDKLMFMPLLLKREILKDSIFHVVDHEGNSALHLAAKLNDRHPWRIPGAALQMQWEIKWYEFVKNSMPIHFFVRYNNNNKTAREVFTESHADLVDKGGKWLNDTSNSCSVVAALIATVAFATSATVPGGVKEGIGVPTLENQPAFNVFSISSLIALCFSVTSRGHVSGHSDIKAPRKGLRQ</sequence>
<feature type="compositionally biased region" description="Basic and acidic residues" evidence="1">
    <location>
        <begin position="418"/>
        <end position="438"/>
    </location>
</feature>